<sequence length="129" mass="15171">METSRSQSMKLIERVAYDLGQPERYEELCNKYIDDSIRIKKFKDKNHPKKPKSGYMLYCEKNRARVKGSLPKSATFSDIIKKMAGEWRALSEEKKIEFNKLAEDDKSRYQQELDEYKSRIYSANVGSSQ</sequence>
<dbReference type="PANTHER" id="PTHR48112">
    <property type="entry name" value="HIGH MOBILITY GROUP PROTEIN DSP1"/>
    <property type="match status" value="1"/>
</dbReference>
<feature type="domain" description="HMG box" evidence="2">
    <location>
        <begin position="48"/>
        <end position="117"/>
    </location>
</feature>
<accession>A0A6C0KYD7</accession>
<dbReference type="GO" id="GO:0003677">
    <property type="term" value="F:DNA binding"/>
    <property type="evidence" value="ECO:0007669"/>
    <property type="project" value="UniProtKB-KW"/>
</dbReference>
<dbReference type="SMART" id="SM00398">
    <property type="entry name" value="HMG"/>
    <property type="match status" value="1"/>
</dbReference>
<keyword evidence="1" id="KW-0238">DNA-binding</keyword>
<dbReference type="Gene3D" id="1.10.30.10">
    <property type="entry name" value="High mobility group box domain"/>
    <property type="match status" value="1"/>
</dbReference>
<evidence type="ECO:0000259" key="2">
    <source>
        <dbReference type="PROSITE" id="PS50118"/>
    </source>
</evidence>
<protein>
    <recommendedName>
        <fullName evidence="2">HMG box domain-containing protein</fullName>
    </recommendedName>
</protein>
<name>A0A6C0KYD7_9ZZZZ</name>
<dbReference type="SUPFAM" id="SSF47095">
    <property type="entry name" value="HMG-box"/>
    <property type="match status" value="1"/>
</dbReference>
<proteinExistence type="predicted"/>
<dbReference type="AlphaFoldDB" id="A0A6C0KYD7"/>
<dbReference type="Pfam" id="PF00505">
    <property type="entry name" value="HMG_box"/>
    <property type="match status" value="1"/>
</dbReference>
<dbReference type="EMBL" id="MN741020">
    <property type="protein sequence ID" value="QHU22992.1"/>
    <property type="molecule type" value="Genomic_DNA"/>
</dbReference>
<dbReference type="InterPro" id="IPR036910">
    <property type="entry name" value="HMG_box_dom_sf"/>
</dbReference>
<evidence type="ECO:0000313" key="3">
    <source>
        <dbReference type="EMBL" id="QHU22992.1"/>
    </source>
</evidence>
<dbReference type="InterPro" id="IPR009071">
    <property type="entry name" value="HMG_box_dom"/>
</dbReference>
<dbReference type="InterPro" id="IPR050342">
    <property type="entry name" value="HMGB"/>
</dbReference>
<reference evidence="3" key="1">
    <citation type="journal article" date="2020" name="Nature">
        <title>Giant virus diversity and host interactions through global metagenomics.</title>
        <authorList>
            <person name="Schulz F."/>
            <person name="Roux S."/>
            <person name="Paez-Espino D."/>
            <person name="Jungbluth S."/>
            <person name="Walsh D.A."/>
            <person name="Denef V.J."/>
            <person name="McMahon K.D."/>
            <person name="Konstantinidis K.T."/>
            <person name="Eloe-Fadrosh E.A."/>
            <person name="Kyrpides N.C."/>
            <person name="Woyke T."/>
        </authorList>
    </citation>
    <scope>NUCLEOTIDE SEQUENCE</scope>
    <source>
        <strain evidence="3">GVMAG-S-ERX555907-63</strain>
    </source>
</reference>
<organism evidence="3">
    <name type="scientific">viral metagenome</name>
    <dbReference type="NCBI Taxonomy" id="1070528"/>
    <lineage>
        <taxon>unclassified sequences</taxon>
        <taxon>metagenomes</taxon>
        <taxon>organismal metagenomes</taxon>
    </lineage>
</organism>
<evidence type="ECO:0000256" key="1">
    <source>
        <dbReference type="ARBA" id="ARBA00023125"/>
    </source>
</evidence>
<dbReference type="PROSITE" id="PS50118">
    <property type="entry name" value="HMG_BOX_2"/>
    <property type="match status" value="1"/>
</dbReference>